<sequence length="253" mass="26938">MIELTLIGIGTGNPDHVTAQAVQAMNAADLILIPLKGPEKTDLAELRRGLLARHLANAATQVVEFDLPLRDADNPSYRAGVSEWHDAIAAAWEHQIRAALGPDPAGRVALLIWGDPMLYDSSLRIAERLGKRLPLTPRVIPGITSIQALCAAHAIPLNAVGASVIITTGRQLRAQGWPPGAETVVVVLDGGCAFEVLDPEGLSIWWGGCVAMPQEALIAGPLSAVSAQIVATRSALRAKHGWVMDIYLMRRDA</sequence>
<dbReference type="SUPFAM" id="SSF53790">
    <property type="entry name" value="Tetrapyrrole methylase"/>
    <property type="match status" value="1"/>
</dbReference>
<dbReference type="InterPro" id="IPR014776">
    <property type="entry name" value="4pyrrole_Mease_sub2"/>
</dbReference>
<dbReference type="GO" id="GO:0032259">
    <property type="term" value="P:methylation"/>
    <property type="evidence" value="ECO:0007669"/>
    <property type="project" value="UniProtKB-KW"/>
</dbReference>
<dbReference type="InterPro" id="IPR000878">
    <property type="entry name" value="4pyrrol_Mease"/>
</dbReference>
<keyword evidence="3 6" id="KW-0489">Methyltransferase</keyword>
<dbReference type="Proteomes" id="UP000027471">
    <property type="component" value="Unassembled WGS sequence"/>
</dbReference>
<proteinExistence type="predicted"/>
<dbReference type="EMBL" id="AUNB01000016">
    <property type="protein sequence ID" value="KEO60706.1"/>
    <property type="molecule type" value="Genomic_DNA"/>
</dbReference>
<dbReference type="RefSeq" id="WP_038129222.1">
    <property type="nucleotide sequence ID" value="NZ_AUNB01000016.1"/>
</dbReference>
<dbReference type="Gene3D" id="3.30.950.10">
    <property type="entry name" value="Methyltransferase, Cobalt-precorrin-4 Transmethylase, Domain 2"/>
    <property type="match status" value="1"/>
</dbReference>
<dbReference type="PIRSF" id="PIRSF036525">
    <property type="entry name" value="CobF"/>
    <property type="match status" value="1"/>
</dbReference>
<evidence type="ECO:0000256" key="2">
    <source>
        <dbReference type="ARBA" id="ARBA00022573"/>
    </source>
</evidence>
<dbReference type="AlphaFoldDB" id="A0A074JSS5"/>
<dbReference type="GO" id="GO:0009236">
    <property type="term" value="P:cobalamin biosynthetic process"/>
    <property type="evidence" value="ECO:0007669"/>
    <property type="project" value="UniProtKB-KW"/>
</dbReference>
<dbReference type="NCBIfam" id="TIGR02434">
    <property type="entry name" value="CobF"/>
    <property type="match status" value="1"/>
</dbReference>
<dbReference type="CDD" id="cd11643">
    <property type="entry name" value="Precorrin-6A-synthase"/>
    <property type="match status" value="1"/>
</dbReference>
<evidence type="ECO:0000256" key="6">
    <source>
        <dbReference type="PIRNR" id="PIRNR036525"/>
    </source>
</evidence>
<keyword evidence="2" id="KW-0169">Cobalamin biosynthesis</keyword>
<evidence type="ECO:0000256" key="1">
    <source>
        <dbReference type="ARBA" id="ARBA00004953"/>
    </source>
</evidence>
<dbReference type="InterPro" id="IPR012797">
    <property type="entry name" value="CobF"/>
</dbReference>
<dbReference type="GO" id="GO:0043819">
    <property type="term" value="F:precorrin-6A synthase (deacetylating) activity"/>
    <property type="evidence" value="ECO:0007669"/>
    <property type="project" value="UniProtKB-EC"/>
</dbReference>
<protein>
    <recommendedName>
        <fullName evidence="6">Precorrin-6A synthase [deacetylating]</fullName>
        <ecNumber evidence="6">2.1.1.152</ecNumber>
    </recommendedName>
</protein>
<keyword evidence="4 6" id="KW-0808">Transferase</keyword>
<reference evidence="8 9" key="1">
    <citation type="journal article" date="2015" name="Antonie Van Leeuwenhoek">
        <title>Thioclava indica sp. nov., isolated from surface seawater of the Indian Ocean.</title>
        <authorList>
            <person name="Liu Y."/>
            <person name="Lai Q."/>
            <person name="Du J."/>
            <person name="Xu H."/>
            <person name="Jiang L."/>
            <person name="Shao Z."/>
        </authorList>
    </citation>
    <scope>NUCLEOTIDE SEQUENCE [LARGE SCALE GENOMIC DNA]</scope>
    <source>
        <strain evidence="8 9">DT23-4</strain>
    </source>
</reference>
<dbReference type="InterPro" id="IPR014777">
    <property type="entry name" value="4pyrrole_Mease_sub1"/>
</dbReference>
<evidence type="ECO:0000313" key="8">
    <source>
        <dbReference type="EMBL" id="KEO60706.1"/>
    </source>
</evidence>
<dbReference type="PANTHER" id="PTHR43467">
    <property type="entry name" value="COBALT-PRECORRIN-2 C(20)-METHYLTRANSFERASE"/>
    <property type="match status" value="1"/>
</dbReference>
<dbReference type="eggNOG" id="COG2243">
    <property type="taxonomic scope" value="Bacteria"/>
</dbReference>
<feature type="domain" description="Tetrapyrrole methylase" evidence="7">
    <location>
        <begin position="4"/>
        <end position="190"/>
    </location>
</feature>
<comment type="catalytic activity">
    <reaction evidence="6">
        <text>precorrin-5 + S-adenosyl-L-methionine + H2O = precorrin-6A + acetate + S-adenosyl-L-homocysteine + 2 H(+)</text>
        <dbReference type="Rhea" id="RHEA:18261"/>
        <dbReference type="ChEBI" id="CHEBI:15377"/>
        <dbReference type="ChEBI" id="CHEBI:15378"/>
        <dbReference type="ChEBI" id="CHEBI:30089"/>
        <dbReference type="ChEBI" id="CHEBI:57856"/>
        <dbReference type="ChEBI" id="CHEBI:59789"/>
        <dbReference type="ChEBI" id="CHEBI:77871"/>
        <dbReference type="ChEBI" id="CHEBI:77872"/>
        <dbReference type="EC" id="2.1.1.152"/>
    </reaction>
</comment>
<dbReference type="Pfam" id="PF00590">
    <property type="entry name" value="TP_methylase"/>
    <property type="match status" value="1"/>
</dbReference>
<dbReference type="InterPro" id="IPR035996">
    <property type="entry name" value="4pyrrol_Methylase_sf"/>
</dbReference>
<keyword evidence="9" id="KW-1185">Reference proteome</keyword>
<evidence type="ECO:0000256" key="4">
    <source>
        <dbReference type="ARBA" id="ARBA00022679"/>
    </source>
</evidence>
<name>A0A074JSS5_9RHOB</name>
<dbReference type="PANTHER" id="PTHR43467:SF1">
    <property type="entry name" value="PRECORRIN-6A SYNTHASE [DEACETYLATING]"/>
    <property type="match status" value="1"/>
</dbReference>
<dbReference type="STRING" id="1353528.DT23_12760"/>
<comment type="pathway">
    <text evidence="1">Cofactor biosynthesis; adenosylcobalamin biosynthesis.</text>
</comment>
<dbReference type="OrthoDB" id="9787471at2"/>
<keyword evidence="5 6" id="KW-0949">S-adenosyl-L-methionine</keyword>
<evidence type="ECO:0000256" key="3">
    <source>
        <dbReference type="ARBA" id="ARBA00022603"/>
    </source>
</evidence>
<gene>
    <name evidence="8" type="ORF">DT23_12760</name>
</gene>
<organism evidence="8 9">
    <name type="scientific">Thioclava indica</name>
    <dbReference type="NCBI Taxonomy" id="1353528"/>
    <lineage>
        <taxon>Bacteria</taxon>
        <taxon>Pseudomonadati</taxon>
        <taxon>Pseudomonadota</taxon>
        <taxon>Alphaproteobacteria</taxon>
        <taxon>Rhodobacterales</taxon>
        <taxon>Paracoccaceae</taxon>
        <taxon>Thioclava</taxon>
    </lineage>
</organism>
<comment type="caution">
    <text evidence="8">The sequence shown here is derived from an EMBL/GenBank/DDBJ whole genome shotgun (WGS) entry which is preliminary data.</text>
</comment>
<evidence type="ECO:0000256" key="5">
    <source>
        <dbReference type="ARBA" id="ARBA00022691"/>
    </source>
</evidence>
<dbReference type="Gene3D" id="3.40.1010.10">
    <property type="entry name" value="Cobalt-precorrin-4 Transmethylase, Domain 1"/>
    <property type="match status" value="1"/>
</dbReference>
<evidence type="ECO:0000313" key="9">
    <source>
        <dbReference type="Proteomes" id="UP000027471"/>
    </source>
</evidence>
<dbReference type="EC" id="2.1.1.152" evidence="6"/>
<comment type="function">
    <text evidence="6">Catalyzes the methylation of C-1 in precorrin-5 and the subsequent extrusion of acetic acid from the resulting intermediate to form cobalt-precorrin-6A.</text>
</comment>
<evidence type="ECO:0000259" key="7">
    <source>
        <dbReference type="Pfam" id="PF00590"/>
    </source>
</evidence>
<accession>A0A074JSS5</accession>